<keyword evidence="1" id="KW-0812">Transmembrane</keyword>
<gene>
    <name evidence="2" type="ORF">QY95_02962</name>
</gene>
<name>A0A0F5HTI5_BACTR</name>
<dbReference type="Proteomes" id="UP000031563">
    <property type="component" value="Unassembled WGS sequence"/>
</dbReference>
<dbReference type="OrthoDB" id="2876726at2"/>
<feature type="transmembrane region" description="Helical" evidence="1">
    <location>
        <begin position="78"/>
        <end position="100"/>
    </location>
</feature>
<reference evidence="2" key="1">
    <citation type="submission" date="2015-02" db="EMBL/GenBank/DDBJ databases">
        <title>Genome Assembly of Bacillaceae bacterium MTCC 8252.</title>
        <authorList>
            <person name="Verma A."/>
            <person name="Khatri I."/>
            <person name="Mual P."/>
            <person name="Subramanian S."/>
            <person name="Krishnamurthi S."/>
        </authorList>
    </citation>
    <scope>NUCLEOTIDE SEQUENCE [LARGE SCALE GENOMIC DNA]</scope>
    <source>
        <strain evidence="2">MTCC 8252</strain>
    </source>
</reference>
<evidence type="ECO:0000313" key="3">
    <source>
        <dbReference type="Proteomes" id="UP000031563"/>
    </source>
</evidence>
<dbReference type="EMBL" id="JWIR02000059">
    <property type="protein sequence ID" value="KKB36694.1"/>
    <property type="molecule type" value="Genomic_DNA"/>
</dbReference>
<sequence length="177" mass="20298">MERNVYTSEKILLFGYSLVLSFMVLQDAVPLGPFNDIEAVALERSTAELVVVTMIGVMQILLLMGIILLFIGRRYPIWAQLWLLIHPSCILAGAMISWWIPYLFGIGAEEKAASYEAMFGNTHSFLPVMNGIVPNTLHTVFHFILLLCILLTFYIFIVENKREKRLYKKAKEQRERA</sequence>
<feature type="transmembrane region" description="Helical" evidence="1">
    <location>
        <begin position="49"/>
        <end position="71"/>
    </location>
</feature>
<dbReference type="AlphaFoldDB" id="A0A0F5HTI5"/>
<organism evidence="2 3">
    <name type="scientific">Bacillus thermotolerans</name>
    <name type="common">Quasibacillus thermotolerans</name>
    <dbReference type="NCBI Taxonomy" id="1221996"/>
    <lineage>
        <taxon>Bacteria</taxon>
        <taxon>Bacillati</taxon>
        <taxon>Bacillota</taxon>
        <taxon>Bacilli</taxon>
        <taxon>Bacillales</taxon>
        <taxon>Bacillaceae</taxon>
        <taxon>Bacillus</taxon>
    </lineage>
</organism>
<feature type="transmembrane region" description="Helical" evidence="1">
    <location>
        <begin position="139"/>
        <end position="158"/>
    </location>
</feature>
<keyword evidence="1" id="KW-1133">Transmembrane helix</keyword>
<keyword evidence="1" id="KW-0472">Membrane</keyword>
<proteinExistence type="predicted"/>
<evidence type="ECO:0000256" key="1">
    <source>
        <dbReference type="SAM" id="Phobius"/>
    </source>
</evidence>
<accession>A0A0F5HTI5</accession>
<evidence type="ECO:0000313" key="2">
    <source>
        <dbReference type="EMBL" id="KKB36694.1"/>
    </source>
</evidence>
<dbReference type="RefSeq" id="WP_040048317.1">
    <property type="nucleotide sequence ID" value="NZ_JWIR02000059.1"/>
</dbReference>
<dbReference type="STRING" id="1221996.QY95_02962"/>
<keyword evidence="3" id="KW-1185">Reference proteome</keyword>
<protein>
    <submittedName>
        <fullName evidence="2">Uncharacterized protein</fullName>
    </submittedName>
</protein>
<feature type="transmembrane region" description="Helical" evidence="1">
    <location>
        <begin position="12"/>
        <end position="29"/>
    </location>
</feature>
<comment type="caution">
    <text evidence="2">The sequence shown here is derived from an EMBL/GenBank/DDBJ whole genome shotgun (WGS) entry which is preliminary data.</text>
</comment>